<dbReference type="Gene3D" id="3.40.30.10">
    <property type="entry name" value="Glutaredoxin"/>
    <property type="match status" value="1"/>
</dbReference>
<evidence type="ECO:0000313" key="2">
    <source>
        <dbReference type="Proteomes" id="UP001369082"/>
    </source>
</evidence>
<name>A0ABU9GMQ7_9GAMM</name>
<accession>A0ABU9GMQ7</accession>
<organism evidence="1 2">
    <name type="scientific">Psychromonas aquatilis</name>
    <dbReference type="NCBI Taxonomy" id="2005072"/>
    <lineage>
        <taxon>Bacteria</taxon>
        <taxon>Pseudomonadati</taxon>
        <taxon>Pseudomonadota</taxon>
        <taxon>Gammaproteobacteria</taxon>
        <taxon>Alteromonadales</taxon>
        <taxon>Psychromonadaceae</taxon>
        <taxon>Psychromonas</taxon>
    </lineage>
</organism>
<dbReference type="SUPFAM" id="SSF52833">
    <property type="entry name" value="Thioredoxin-like"/>
    <property type="match status" value="1"/>
</dbReference>
<comment type="caution">
    <text evidence="1">The sequence shown here is derived from an EMBL/GenBank/DDBJ whole genome shotgun (WGS) entry which is preliminary data.</text>
</comment>
<protein>
    <submittedName>
        <fullName evidence="1">Periplasmic thioredoxin of cytochrome c-type biogenesis</fullName>
    </submittedName>
</protein>
<sequence length="121" mass="13570">MATRNNCIIASELDKKVQSKQTFVLNIVANWCSDCTKQQESMPYFKNMLIEKEVAVYELVAQYEKGDFIDQRTKSLVEALGGHGYPRTILFVNGEAVSADNIEVIDKAELCALADNFLAML</sequence>
<dbReference type="EMBL" id="JBAKAZ010000007">
    <property type="protein sequence ID" value="MEL0628560.1"/>
    <property type="molecule type" value="Genomic_DNA"/>
</dbReference>
<dbReference type="RefSeq" id="WP_341596571.1">
    <property type="nucleotide sequence ID" value="NZ_JBAKAZ010000007.1"/>
</dbReference>
<reference evidence="1 2" key="1">
    <citation type="submission" date="2024-02" db="EMBL/GenBank/DDBJ databases">
        <title>Bacteria isolated from the canopy kelp, Nereocystis luetkeana.</title>
        <authorList>
            <person name="Pfister C.A."/>
            <person name="Younker I.T."/>
            <person name="Light S.H."/>
        </authorList>
    </citation>
    <scope>NUCLEOTIDE SEQUENCE [LARGE SCALE GENOMIC DNA]</scope>
    <source>
        <strain evidence="1 2">TI.1.05</strain>
    </source>
</reference>
<dbReference type="InterPro" id="IPR036249">
    <property type="entry name" value="Thioredoxin-like_sf"/>
</dbReference>
<proteinExistence type="predicted"/>
<dbReference type="Proteomes" id="UP001369082">
    <property type="component" value="Unassembled WGS sequence"/>
</dbReference>
<evidence type="ECO:0000313" key="1">
    <source>
        <dbReference type="EMBL" id="MEL0628560.1"/>
    </source>
</evidence>
<keyword evidence="2" id="KW-1185">Reference proteome</keyword>
<gene>
    <name evidence="1" type="ORF">V6256_02975</name>
</gene>